<dbReference type="AlphaFoldDB" id="A0A179F7T1"/>
<dbReference type="Proteomes" id="UP000078397">
    <property type="component" value="Unassembled WGS sequence"/>
</dbReference>
<protein>
    <recommendedName>
        <fullName evidence="1">2EXR domain-containing protein</fullName>
    </recommendedName>
</protein>
<dbReference type="KEGG" id="pchm:VFPPC_16517"/>
<reference evidence="2 3" key="1">
    <citation type="journal article" date="2016" name="PLoS Pathog.">
        <title>Biosynthesis of antibiotic leucinostatins in bio-control fungus Purpureocillium lilacinum and their inhibition on phytophthora revealed by genome mining.</title>
        <authorList>
            <person name="Wang G."/>
            <person name="Liu Z."/>
            <person name="Lin R."/>
            <person name="Li E."/>
            <person name="Mao Z."/>
            <person name="Ling J."/>
            <person name="Yang Y."/>
            <person name="Yin W.B."/>
            <person name="Xie B."/>
        </authorList>
    </citation>
    <scope>NUCLEOTIDE SEQUENCE [LARGE SCALE GENOMIC DNA]</scope>
    <source>
        <strain evidence="2">170</strain>
    </source>
</reference>
<evidence type="ECO:0000313" key="2">
    <source>
        <dbReference type="EMBL" id="OAQ61492.2"/>
    </source>
</evidence>
<dbReference type="STRING" id="1380566.A0A179F7T1"/>
<dbReference type="InterPro" id="IPR045518">
    <property type="entry name" value="2EXR"/>
</dbReference>
<dbReference type="Pfam" id="PF20150">
    <property type="entry name" value="2EXR"/>
    <property type="match status" value="1"/>
</dbReference>
<dbReference type="EMBL" id="LSBJ02000007">
    <property type="protein sequence ID" value="OAQ61492.2"/>
    <property type="molecule type" value="Genomic_DNA"/>
</dbReference>
<accession>A0A179F7T1</accession>
<dbReference type="PANTHER" id="PTHR35910:SF6">
    <property type="entry name" value="2EXR DOMAIN-CONTAINING PROTEIN"/>
    <property type="match status" value="1"/>
</dbReference>
<organism evidence="2 3">
    <name type="scientific">Pochonia chlamydosporia 170</name>
    <dbReference type="NCBI Taxonomy" id="1380566"/>
    <lineage>
        <taxon>Eukaryota</taxon>
        <taxon>Fungi</taxon>
        <taxon>Dikarya</taxon>
        <taxon>Ascomycota</taxon>
        <taxon>Pezizomycotina</taxon>
        <taxon>Sordariomycetes</taxon>
        <taxon>Hypocreomycetidae</taxon>
        <taxon>Hypocreales</taxon>
        <taxon>Clavicipitaceae</taxon>
        <taxon>Pochonia</taxon>
    </lineage>
</organism>
<keyword evidence="3" id="KW-1185">Reference proteome</keyword>
<feature type="domain" description="2EXR" evidence="1">
    <location>
        <begin position="20"/>
        <end position="143"/>
    </location>
</feature>
<gene>
    <name evidence="2" type="ORF">VFPPC_16517</name>
</gene>
<evidence type="ECO:0000259" key="1">
    <source>
        <dbReference type="Pfam" id="PF20150"/>
    </source>
</evidence>
<dbReference type="OrthoDB" id="3469466at2759"/>
<dbReference type="GeneID" id="28858264"/>
<name>A0A179F7T1_METCM</name>
<dbReference type="PANTHER" id="PTHR35910">
    <property type="entry name" value="2EXR DOMAIN-CONTAINING PROTEIN"/>
    <property type="match status" value="1"/>
</dbReference>
<evidence type="ECO:0000313" key="3">
    <source>
        <dbReference type="Proteomes" id="UP000078397"/>
    </source>
</evidence>
<sequence length="400" mass="45799">MPPHLQIFSPGPTTAELGTFDVFPALPPELRIKIWHHVLRHPRLIKVRIRNRLLMDGLLARQGDWGPGKMPEKRPSTHECEDYGIVIQGYGTISKLFRVSKESRDAALSFYRVHIPCWMVKGKTKSEDMKPSFFYFNPEFDHLFLSTDTGQVPDFLHDLKTLHDPLQIGLLNLAVDSNMLSGPGGICNIDLSSLPQPHLESYTETLAQLREVLFVQLQRVGRYVIGYYTGEPASQNQINSSLPVTTMSPSFDRISPDPRQVEEDLAKTFLHGDPREMICTWGRYFYNAFGGRVIPSTDYRVLLGFEPLAFDIYTLEDGKDSLQQQRERWLSELTIYGPAEKSASEALIESTPSAFGFWLFDVHAFGALPEHPNHELERRRPGRWDLSQHRPELCLQYFQL</sequence>
<proteinExistence type="predicted"/>
<comment type="caution">
    <text evidence="2">The sequence shown here is derived from an EMBL/GenBank/DDBJ whole genome shotgun (WGS) entry which is preliminary data.</text>
</comment>
<dbReference type="RefSeq" id="XP_022284138.1">
    <property type="nucleotide sequence ID" value="XM_022429025.1"/>
</dbReference>